<dbReference type="Pfam" id="PF00072">
    <property type="entry name" value="Response_reg"/>
    <property type="match status" value="1"/>
</dbReference>
<feature type="domain" description="Response regulatory" evidence="2">
    <location>
        <begin position="3"/>
        <end position="115"/>
    </location>
</feature>
<evidence type="ECO:0000256" key="1">
    <source>
        <dbReference type="PROSITE-ProRule" id="PRU00169"/>
    </source>
</evidence>
<keyword evidence="5" id="KW-1185">Reference proteome</keyword>
<keyword evidence="1" id="KW-0597">Phosphoprotein</keyword>
<dbReference type="RefSeq" id="WP_321548140.1">
    <property type="nucleotide sequence ID" value="NZ_JAXIVS010000008.1"/>
</dbReference>
<dbReference type="InterPro" id="IPR006675">
    <property type="entry name" value="HDIG_dom"/>
</dbReference>
<evidence type="ECO:0000313" key="5">
    <source>
        <dbReference type="Proteomes" id="UP001291309"/>
    </source>
</evidence>
<dbReference type="SUPFAM" id="SSF52172">
    <property type="entry name" value="CheY-like"/>
    <property type="match status" value="1"/>
</dbReference>
<dbReference type="CDD" id="cd00077">
    <property type="entry name" value="HDc"/>
    <property type="match status" value="1"/>
</dbReference>
<dbReference type="Proteomes" id="UP001291309">
    <property type="component" value="Unassembled WGS sequence"/>
</dbReference>
<dbReference type="PROSITE" id="PS51832">
    <property type="entry name" value="HD_GYP"/>
    <property type="match status" value="1"/>
</dbReference>
<dbReference type="SMART" id="SM00448">
    <property type="entry name" value="REC"/>
    <property type="match status" value="1"/>
</dbReference>
<dbReference type="NCBIfam" id="TIGR00277">
    <property type="entry name" value="HDIG"/>
    <property type="match status" value="1"/>
</dbReference>
<dbReference type="SMART" id="SM00471">
    <property type="entry name" value="HDc"/>
    <property type="match status" value="1"/>
</dbReference>
<proteinExistence type="predicted"/>
<dbReference type="Gene3D" id="3.40.50.2300">
    <property type="match status" value="1"/>
</dbReference>
<dbReference type="InterPro" id="IPR001789">
    <property type="entry name" value="Sig_transdc_resp-reg_receiver"/>
</dbReference>
<reference evidence="4 5" key="1">
    <citation type="submission" date="2023-12" db="EMBL/GenBank/DDBJ databases">
        <title>the genome sequence of Hyalangium sp. s54d21.</title>
        <authorList>
            <person name="Zhang X."/>
        </authorList>
    </citation>
    <scope>NUCLEOTIDE SEQUENCE [LARGE SCALE GENOMIC DNA]</scope>
    <source>
        <strain evidence="5">s54d21</strain>
    </source>
</reference>
<name>A0ABU5H7H6_9BACT</name>
<dbReference type="PANTHER" id="PTHR45228:SF5">
    <property type="entry name" value="CYCLIC DI-GMP PHOSPHODIESTERASE VC_1348-RELATED"/>
    <property type="match status" value="1"/>
</dbReference>
<dbReference type="InterPro" id="IPR037522">
    <property type="entry name" value="HD_GYP_dom"/>
</dbReference>
<dbReference type="Pfam" id="PF13487">
    <property type="entry name" value="HD_5"/>
    <property type="match status" value="1"/>
</dbReference>
<organism evidence="4 5">
    <name type="scientific">Hyalangium rubrum</name>
    <dbReference type="NCBI Taxonomy" id="3103134"/>
    <lineage>
        <taxon>Bacteria</taxon>
        <taxon>Pseudomonadati</taxon>
        <taxon>Myxococcota</taxon>
        <taxon>Myxococcia</taxon>
        <taxon>Myxococcales</taxon>
        <taxon>Cystobacterineae</taxon>
        <taxon>Archangiaceae</taxon>
        <taxon>Hyalangium</taxon>
    </lineage>
</organism>
<evidence type="ECO:0000313" key="4">
    <source>
        <dbReference type="EMBL" id="MDY7229415.1"/>
    </source>
</evidence>
<dbReference type="PROSITE" id="PS50110">
    <property type="entry name" value="RESPONSE_REGULATORY"/>
    <property type="match status" value="1"/>
</dbReference>
<dbReference type="EMBL" id="JAXIVS010000008">
    <property type="protein sequence ID" value="MDY7229415.1"/>
    <property type="molecule type" value="Genomic_DNA"/>
</dbReference>
<accession>A0ABU5H7H6</accession>
<dbReference type="PANTHER" id="PTHR45228">
    <property type="entry name" value="CYCLIC DI-GMP PHOSPHODIESTERASE TM_0186-RELATED"/>
    <property type="match status" value="1"/>
</dbReference>
<protein>
    <submittedName>
        <fullName evidence="4">HD domain-containing phosphohydrolase</fullName>
    </submittedName>
</protein>
<comment type="caution">
    <text evidence="4">The sequence shown here is derived from an EMBL/GenBank/DDBJ whole genome shotgun (WGS) entry which is preliminary data.</text>
</comment>
<dbReference type="InterPro" id="IPR003607">
    <property type="entry name" value="HD/PDEase_dom"/>
</dbReference>
<sequence>MDRILVVDDDVRILAALSRILHSEGYEVVTHNDPVQAAREEGFQVVLTDFMMPFLNGIELLSALREKNPRAVRLMLTAAADFRTASEAVNRGEVYRLLGKPWSLADLTSSVRQAFEHYRLVEANERLTREVAEKNAELTAINRELERRVVERTSGLLEGLISALDYRDTETQWHSRRVSLYARRLAEEIGLTGGALDVVEQGALLHDIGKIGVRDSILLKPGPLTPDEWEEMRKHPEFGFRMLAKMPYLREASVIVLQHQERWDGKGYPQKLAGENIVIGARIFSIVDTLDAITSDRPYRKGRPLQIAQDEIQRCSGSQFDPALANAFMRVPDSEWARIRSQVEEMEAHELKRFGDLSLPAA</sequence>
<feature type="domain" description="HD-GYP" evidence="3">
    <location>
        <begin position="149"/>
        <end position="344"/>
    </location>
</feature>
<gene>
    <name evidence="4" type="ORF">SYV04_23680</name>
</gene>
<evidence type="ECO:0000259" key="3">
    <source>
        <dbReference type="PROSITE" id="PS51832"/>
    </source>
</evidence>
<dbReference type="Gene3D" id="1.10.3210.10">
    <property type="entry name" value="Hypothetical protein af1432"/>
    <property type="match status" value="1"/>
</dbReference>
<dbReference type="InterPro" id="IPR011006">
    <property type="entry name" value="CheY-like_superfamily"/>
</dbReference>
<dbReference type="SUPFAM" id="SSF109604">
    <property type="entry name" value="HD-domain/PDEase-like"/>
    <property type="match status" value="1"/>
</dbReference>
<dbReference type="InterPro" id="IPR052020">
    <property type="entry name" value="Cyclic_di-GMP/3'3'-cGAMP_PDE"/>
</dbReference>
<evidence type="ECO:0000259" key="2">
    <source>
        <dbReference type="PROSITE" id="PS50110"/>
    </source>
</evidence>
<feature type="modified residue" description="4-aspartylphosphate" evidence="1">
    <location>
        <position position="49"/>
    </location>
</feature>